<name>A0ABQ8EWZ0_9FUNG</name>
<evidence type="ECO:0000256" key="1">
    <source>
        <dbReference type="SAM" id="Coils"/>
    </source>
</evidence>
<evidence type="ECO:0000313" key="3">
    <source>
        <dbReference type="EMBL" id="KAH6587979.1"/>
    </source>
</evidence>
<dbReference type="Proteomes" id="UP001648503">
    <property type="component" value="Unassembled WGS sequence"/>
</dbReference>
<gene>
    <name evidence="3" type="ORF">BASA50_010999</name>
</gene>
<keyword evidence="4" id="KW-1185">Reference proteome</keyword>
<evidence type="ECO:0000313" key="4">
    <source>
        <dbReference type="Proteomes" id="UP001648503"/>
    </source>
</evidence>
<sequence>MKLISFAVVSLLAITVSAQPPLSTSADKDVIKQKLKDLWAVYPAQNELVLKLREPSEVEQKEQAIRLAMKEIEGQLERKDLPESERPGLEKCYAGSVNDLEKAESALVAKQQQLEEAREQRYDTVIKINILSENLKREAEPDVKDKSKMDASSSLSPHRDILQEQINEVFQDADDLYTSDQGVKEGVDKLDEVIKRTKNPKISKLYETWDKFTATRVKYIKQVGLAIHQRSRTKELQAEFGWTSQNSRVWDLYQSFLLMI</sequence>
<protein>
    <submittedName>
        <fullName evidence="3">Uncharacterized protein</fullName>
    </submittedName>
</protein>
<feature type="coiled-coil region" evidence="1">
    <location>
        <begin position="58"/>
        <end position="120"/>
    </location>
</feature>
<accession>A0ABQ8EWZ0</accession>
<comment type="caution">
    <text evidence="3">The sequence shown here is derived from an EMBL/GenBank/DDBJ whole genome shotgun (WGS) entry which is preliminary data.</text>
</comment>
<dbReference type="EMBL" id="JAFCIX010000547">
    <property type="protein sequence ID" value="KAH6587979.1"/>
    <property type="molecule type" value="Genomic_DNA"/>
</dbReference>
<feature type="chain" id="PRO_5045633804" evidence="2">
    <location>
        <begin position="19"/>
        <end position="260"/>
    </location>
</feature>
<reference evidence="3 4" key="1">
    <citation type="submission" date="2021-02" db="EMBL/GenBank/DDBJ databases">
        <title>Variation within the Batrachochytrium salamandrivorans European outbreak.</title>
        <authorList>
            <person name="Kelly M."/>
            <person name="Pasmans F."/>
            <person name="Shea T.P."/>
            <person name="Munoz J.F."/>
            <person name="Carranza S."/>
            <person name="Cuomo C.A."/>
            <person name="Martel A."/>
        </authorList>
    </citation>
    <scope>NUCLEOTIDE SEQUENCE [LARGE SCALE GENOMIC DNA]</scope>
    <source>
        <strain evidence="3 4">AMFP18/2</strain>
    </source>
</reference>
<evidence type="ECO:0000256" key="2">
    <source>
        <dbReference type="SAM" id="SignalP"/>
    </source>
</evidence>
<proteinExistence type="predicted"/>
<keyword evidence="1" id="KW-0175">Coiled coil</keyword>
<keyword evidence="2" id="KW-0732">Signal</keyword>
<feature type="signal peptide" evidence="2">
    <location>
        <begin position="1"/>
        <end position="18"/>
    </location>
</feature>
<organism evidence="3 4">
    <name type="scientific">Batrachochytrium salamandrivorans</name>
    <dbReference type="NCBI Taxonomy" id="1357716"/>
    <lineage>
        <taxon>Eukaryota</taxon>
        <taxon>Fungi</taxon>
        <taxon>Fungi incertae sedis</taxon>
        <taxon>Chytridiomycota</taxon>
        <taxon>Chytridiomycota incertae sedis</taxon>
        <taxon>Chytridiomycetes</taxon>
        <taxon>Rhizophydiales</taxon>
        <taxon>Rhizophydiales incertae sedis</taxon>
        <taxon>Batrachochytrium</taxon>
    </lineage>
</organism>